<keyword evidence="2" id="KW-1185">Reference proteome</keyword>
<dbReference type="AlphaFoldDB" id="A0A7Y6NLD1"/>
<gene>
    <name evidence="1" type="ORF">HQN59_06200</name>
</gene>
<evidence type="ECO:0000313" key="2">
    <source>
        <dbReference type="Proteomes" id="UP000529637"/>
    </source>
</evidence>
<sequence>MRRCLLAQIPEQELAAKLLDAAADLHALDDREMTSSLLVLADMPVIRERTIRLVGPLTAEVHRQVKRPSVLPPERRSPTRMPSLADEFTVFVRDGMEMPVLSNQGHFASSSVYLADGLSYRNALAEWRNMRDMRRCMAWPLRWTT</sequence>
<comment type="caution">
    <text evidence="1">The sequence shown here is derived from an EMBL/GenBank/DDBJ whole genome shotgun (WGS) entry which is preliminary data.</text>
</comment>
<evidence type="ECO:0000313" key="1">
    <source>
        <dbReference type="EMBL" id="NUZ05350.1"/>
    </source>
</evidence>
<proteinExistence type="predicted"/>
<reference evidence="1 2" key="1">
    <citation type="submission" date="2020-06" db="EMBL/GenBank/DDBJ databases">
        <title>Schlegella sp. ID0723 isolated from air conditioner.</title>
        <authorList>
            <person name="Kim D.Y."/>
            <person name="Kim D.-U."/>
        </authorList>
    </citation>
    <scope>NUCLEOTIDE SEQUENCE [LARGE SCALE GENOMIC DNA]</scope>
    <source>
        <strain evidence="1 2">ID0723</strain>
    </source>
</reference>
<dbReference type="Proteomes" id="UP000529637">
    <property type="component" value="Unassembled WGS sequence"/>
</dbReference>
<name>A0A7Y6NLD1_9BURK</name>
<protein>
    <submittedName>
        <fullName evidence="1">Uncharacterized protein</fullName>
    </submittedName>
</protein>
<dbReference type="EMBL" id="JABWMJ010000002">
    <property type="protein sequence ID" value="NUZ05350.1"/>
    <property type="molecule type" value="Genomic_DNA"/>
</dbReference>
<organism evidence="1 2">
    <name type="scientific">Piscinibacter koreensis</name>
    <dbReference type="NCBI Taxonomy" id="2742824"/>
    <lineage>
        <taxon>Bacteria</taxon>
        <taxon>Pseudomonadati</taxon>
        <taxon>Pseudomonadota</taxon>
        <taxon>Betaproteobacteria</taxon>
        <taxon>Burkholderiales</taxon>
        <taxon>Sphaerotilaceae</taxon>
        <taxon>Piscinibacter</taxon>
    </lineage>
</organism>
<accession>A0A7Y6NLD1</accession>